<dbReference type="CDD" id="cd00038">
    <property type="entry name" value="CAP_ED"/>
    <property type="match status" value="1"/>
</dbReference>
<dbReference type="SUPFAM" id="SSF51206">
    <property type="entry name" value="cAMP-binding domain-like"/>
    <property type="match status" value="1"/>
</dbReference>
<feature type="domain" description="Cyclic nucleotide-binding" evidence="4">
    <location>
        <begin position="6"/>
        <end position="105"/>
    </location>
</feature>
<evidence type="ECO:0000313" key="6">
    <source>
        <dbReference type="EMBL" id="MBC8574413.1"/>
    </source>
</evidence>
<accession>A0ABR7NDD6</accession>
<dbReference type="Proteomes" id="UP000657421">
    <property type="component" value="Unassembled WGS sequence"/>
</dbReference>
<evidence type="ECO:0000256" key="3">
    <source>
        <dbReference type="ARBA" id="ARBA00023163"/>
    </source>
</evidence>
<protein>
    <submittedName>
        <fullName evidence="6">Crp/Fnr family transcriptional regulator</fullName>
    </submittedName>
</protein>
<dbReference type="PROSITE" id="PS50042">
    <property type="entry name" value="CNMP_BINDING_3"/>
    <property type="match status" value="1"/>
</dbReference>
<dbReference type="Gene3D" id="2.60.120.10">
    <property type="entry name" value="Jelly Rolls"/>
    <property type="match status" value="1"/>
</dbReference>
<dbReference type="RefSeq" id="WP_249309876.1">
    <property type="nucleotide sequence ID" value="NZ_JACRSZ010000021.1"/>
</dbReference>
<dbReference type="SUPFAM" id="SSF46785">
    <property type="entry name" value="Winged helix' DNA-binding domain"/>
    <property type="match status" value="1"/>
</dbReference>
<dbReference type="InterPro" id="IPR036390">
    <property type="entry name" value="WH_DNA-bd_sf"/>
</dbReference>
<keyword evidence="3" id="KW-0804">Transcription</keyword>
<dbReference type="PROSITE" id="PS51063">
    <property type="entry name" value="HTH_CRP_2"/>
    <property type="match status" value="1"/>
</dbReference>
<feature type="domain" description="HTH crp-type" evidence="5">
    <location>
        <begin position="146"/>
        <end position="211"/>
    </location>
</feature>
<dbReference type="EMBL" id="JACRSZ010000021">
    <property type="protein sequence ID" value="MBC8574413.1"/>
    <property type="molecule type" value="Genomic_DNA"/>
</dbReference>
<keyword evidence="1" id="KW-0805">Transcription regulation</keyword>
<dbReference type="Pfam" id="PF13545">
    <property type="entry name" value="HTH_Crp_2"/>
    <property type="match status" value="1"/>
</dbReference>
<dbReference type="InterPro" id="IPR014710">
    <property type="entry name" value="RmlC-like_jellyroll"/>
</dbReference>
<proteinExistence type="predicted"/>
<dbReference type="InterPro" id="IPR012318">
    <property type="entry name" value="HTH_CRP"/>
</dbReference>
<gene>
    <name evidence="6" type="ORF">H8716_15275</name>
</gene>
<evidence type="ECO:0000259" key="4">
    <source>
        <dbReference type="PROSITE" id="PS50042"/>
    </source>
</evidence>
<reference evidence="6 7" key="1">
    <citation type="submission" date="2020-08" db="EMBL/GenBank/DDBJ databases">
        <title>Genome public.</title>
        <authorList>
            <person name="Liu C."/>
            <person name="Sun Q."/>
        </authorList>
    </citation>
    <scope>NUCLEOTIDE SEQUENCE [LARGE SCALE GENOMIC DNA]</scope>
    <source>
        <strain evidence="6 7">NSJ-46</strain>
    </source>
</reference>
<evidence type="ECO:0000256" key="1">
    <source>
        <dbReference type="ARBA" id="ARBA00023015"/>
    </source>
</evidence>
<evidence type="ECO:0000259" key="5">
    <source>
        <dbReference type="PROSITE" id="PS51063"/>
    </source>
</evidence>
<dbReference type="InterPro" id="IPR000595">
    <property type="entry name" value="cNMP-bd_dom"/>
</dbReference>
<keyword evidence="2" id="KW-0238">DNA-binding</keyword>
<dbReference type="Pfam" id="PF00027">
    <property type="entry name" value="cNMP_binding"/>
    <property type="match status" value="1"/>
</dbReference>
<organism evidence="6 7">
    <name type="scientific">Jingyaoa shaoxingensis</name>
    <dbReference type="NCBI Taxonomy" id="2763671"/>
    <lineage>
        <taxon>Bacteria</taxon>
        <taxon>Bacillati</taxon>
        <taxon>Bacillota</taxon>
        <taxon>Clostridia</taxon>
        <taxon>Lachnospirales</taxon>
        <taxon>Lachnospiraceae</taxon>
        <taxon>Jingyaoa</taxon>
    </lineage>
</organism>
<dbReference type="InterPro" id="IPR018490">
    <property type="entry name" value="cNMP-bd_dom_sf"/>
</dbReference>
<name>A0ABR7NDD6_9FIRM</name>
<evidence type="ECO:0000313" key="7">
    <source>
        <dbReference type="Proteomes" id="UP000657421"/>
    </source>
</evidence>
<keyword evidence="7" id="KW-1185">Reference proteome</keyword>
<sequence length="211" mass="24403">MSQITLFTDILPEEQERMRVCFQAKETIFQNGETIMEYSHSMNKIGLILSGRAVLYCCDEAGNQYLIDELKKDAVFGEPFLLPADSQHYYVNAEEETKVMFIDYEHVIKRCEHACNHHSQMVSNLLQMTALQSRQQMNRIYVLSRSTTREKILAYLNSLSAETHSQNIKVPMSYTALAQYLSVDRSAMTRELKNLENEGILKKDGRILTLY</sequence>
<comment type="caution">
    <text evidence="6">The sequence shown here is derived from an EMBL/GenBank/DDBJ whole genome shotgun (WGS) entry which is preliminary data.</text>
</comment>
<evidence type="ECO:0000256" key="2">
    <source>
        <dbReference type="ARBA" id="ARBA00023125"/>
    </source>
</evidence>